<proteinExistence type="predicted"/>
<evidence type="ECO:0000313" key="4">
    <source>
        <dbReference type="Proteomes" id="UP001431217"/>
    </source>
</evidence>
<sequence length="272" mass="29516">MNDLRLRFPSHDHPDIPIGMGVHGIGRDPYHDRAIDVVDSPQDALVQFCVDRRGVWLAVADGIRGVHVNGRPVLRMTMLRLGDSVHVEGIEMVLAGAGVADGLPRELANAPADGNGNLRTVLRGVGGQYHGRCFTLERPRVVGRLESSDIRIDDPAFADRHARIELHDEQVVLRDLGSYEGTMVNGERVRDAVLSPGDQIVFDAHHRFVVEAPARTAAAASAQAAQERPFDADLPGDSRSATAGSLWRLPWLLVAAVLMAAALAALFWFGPK</sequence>
<dbReference type="Pfam" id="PF00498">
    <property type="entry name" value="FHA"/>
    <property type="match status" value="1"/>
</dbReference>
<dbReference type="CDD" id="cd00060">
    <property type="entry name" value="FHA"/>
    <property type="match status" value="1"/>
</dbReference>
<feature type="transmembrane region" description="Helical" evidence="1">
    <location>
        <begin position="249"/>
        <end position="269"/>
    </location>
</feature>
<dbReference type="PROSITE" id="PS50006">
    <property type="entry name" value="FHA_DOMAIN"/>
    <property type="match status" value="1"/>
</dbReference>
<evidence type="ECO:0000313" key="3">
    <source>
        <dbReference type="EMBL" id="MCL1633541.1"/>
    </source>
</evidence>
<organism evidence="3 4">
    <name type="scientific">Luteimonas galliterrae</name>
    <dbReference type="NCBI Taxonomy" id="2940486"/>
    <lineage>
        <taxon>Bacteria</taxon>
        <taxon>Pseudomonadati</taxon>
        <taxon>Pseudomonadota</taxon>
        <taxon>Gammaproteobacteria</taxon>
        <taxon>Lysobacterales</taxon>
        <taxon>Lysobacteraceae</taxon>
        <taxon>Luteimonas</taxon>
    </lineage>
</organism>
<protein>
    <submittedName>
        <fullName evidence="3">FHA domain-containing protein</fullName>
    </submittedName>
</protein>
<reference evidence="3 4" key="1">
    <citation type="submission" date="2022-05" db="EMBL/GenBank/DDBJ databases">
        <title>Luteimonas sp. SX5, whole genome shotgun sequencing project.</title>
        <authorList>
            <person name="Zhao G."/>
            <person name="Shen L."/>
        </authorList>
    </citation>
    <scope>NUCLEOTIDE SEQUENCE [LARGE SCALE GENOMIC DNA]</scope>
    <source>
        <strain evidence="3 4">SX5</strain>
    </source>
</reference>
<keyword evidence="1" id="KW-0812">Transmembrane</keyword>
<comment type="caution">
    <text evidence="3">The sequence shown here is derived from an EMBL/GenBank/DDBJ whole genome shotgun (WGS) entry which is preliminary data.</text>
</comment>
<dbReference type="EMBL" id="JAMBEP010000001">
    <property type="protein sequence ID" value="MCL1633541.1"/>
    <property type="molecule type" value="Genomic_DNA"/>
</dbReference>
<evidence type="ECO:0000259" key="2">
    <source>
        <dbReference type="PROSITE" id="PS50006"/>
    </source>
</evidence>
<gene>
    <name evidence="3" type="ORF">M2650_02625</name>
</gene>
<dbReference type="Proteomes" id="UP001431217">
    <property type="component" value="Unassembled WGS sequence"/>
</dbReference>
<keyword evidence="1" id="KW-0472">Membrane</keyword>
<evidence type="ECO:0000256" key="1">
    <source>
        <dbReference type="SAM" id="Phobius"/>
    </source>
</evidence>
<keyword evidence="1" id="KW-1133">Transmembrane helix</keyword>
<feature type="domain" description="FHA" evidence="2">
    <location>
        <begin position="140"/>
        <end position="189"/>
    </location>
</feature>
<name>A0ABT0MF89_9GAMM</name>
<dbReference type="InterPro" id="IPR000253">
    <property type="entry name" value="FHA_dom"/>
</dbReference>
<dbReference type="Gene3D" id="2.60.200.20">
    <property type="match status" value="1"/>
</dbReference>
<accession>A0ABT0MF89</accession>
<dbReference type="SUPFAM" id="SSF49879">
    <property type="entry name" value="SMAD/FHA domain"/>
    <property type="match status" value="2"/>
</dbReference>
<dbReference type="SMART" id="SM00240">
    <property type="entry name" value="FHA"/>
    <property type="match status" value="1"/>
</dbReference>
<dbReference type="InterPro" id="IPR008984">
    <property type="entry name" value="SMAD_FHA_dom_sf"/>
</dbReference>
<keyword evidence="4" id="KW-1185">Reference proteome</keyword>